<name>A0A1C7NDZ3_9FUNG</name>
<reference evidence="1 2" key="1">
    <citation type="submission" date="2016-03" db="EMBL/GenBank/DDBJ databases">
        <title>Choanephora cucurbitarum.</title>
        <authorList>
            <person name="Min B."/>
            <person name="Park H."/>
            <person name="Park J.-H."/>
            <person name="Shin H.-D."/>
            <person name="Choi I.-G."/>
        </authorList>
    </citation>
    <scope>NUCLEOTIDE SEQUENCE [LARGE SCALE GENOMIC DNA]</scope>
    <source>
        <strain evidence="1 2">KUS-F28377</strain>
    </source>
</reference>
<evidence type="ECO:0000313" key="1">
    <source>
        <dbReference type="EMBL" id="OBZ87278.1"/>
    </source>
</evidence>
<dbReference type="InParanoid" id="A0A1C7NDZ3"/>
<protein>
    <submittedName>
        <fullName evidence="1">Uncharacterized protein</fullName>
    </submittedName>
</protein>
<sequence>MNISSISKTRATELKKEQYKGQMKIQSLETELEKRCMQMDMKGLKWVWTSMRVGCLMTVIEELLVFVLEVRKEAVCS</sequence>
<organism evidence="1 2">
    <name type="scientific">Choanephora cucurbitarum</name>
    <dbReference type="NCBI Taxonomy" id="101091"/>
    <lineage>
        <taxon>Eukaryota</taxon>
        <taxon>Fungi</taxon>
        <taxon>Fungi incertae sedis</taxon>
        <taxon>Mucoromycota</taxon>
        <taxon>Mucoromycotina</taxon>
        <taxon>Mucoromycetes</taxon>
        <taxon>Mucorales</taxon>
        <taxon>Mucorineae</taxon>
        <taxon>Choanephoraceae</taxon>
        <taxon>Choanephoroideae</taxon>
        <taxon>Choanephora</taxon>
    </lineage>
</organism>
<comment type="caution">
    <text evidence="1">The sequence shown here is derived from an EMBL/GenBank/DDBJ whole genome shotgun (WGS) entry which is preliminary data.</text>
</comment>
<accession>A0A1C7NDZ3</accession>
<evidence type="ECO:0000313" key="2">
    <source>
        <dbReference type="Proteomes" id="UP000093000"/>
    </source>
</evidence>
<dbReference type="Proteomes" id="UP000093000">
    <property type="component" value="Unassembled WGS sequence"/>
</dbReference>
<proteinExistence type="predicted"/>
<keyword evidence="2" id="KW-1185">Reference proteome</keyword>
<dbReference type="AlphaFoldDB" id="A0A1C7NDZ3"/>
<gene>
    <name evidence="1" type="ORF">A0J61_04673</name>
</gene>
<dbReference type="EMBL" id="LUGH01000233">
    <property type="protein sequence ID" value="OBZ87278.1"/>
    <property type="molecule type" value="Genomic_DNA"/>
</dbReference>